<keyword evidence="7" id="KW-1185">Reference proteome</keyword>
<dbReference type="InterPro" id="IPR003781">
    <property type="entry name" value="CoA-bd"/>
</dbReference>
<dbReference type="Proteomes" id="UP000195871">
    <property type="component" value="Unassembled WGS sequence"/>
</dbReference>
<dbReference type="AlphaFoldDB" id="A0A099P953"/>
<sequence>MFFAPGRKYAVLGASTNRGKFGNKILRWYINHKLPVKPINPSAEEVEGVKAYPTLNKYIEDLSISDEPIGVSVVTPPQVSFEMFKEVLEKRNADKIASIWFQPGSFDSKVVKYVIEKLGVSKDSVISNNDCILVSGEGKLRDEI</sequence>
<dbReference type="OrthoDB" id="5138418at2759"/>
<dbReference type="eggNOG" id="ENOG502S6U8">
    <property type="taxonomic scope" value="Eukaryota"/>
</dbReference>
<gene>
    <name evidence="2" type="ORF">C5L36_0A12420</name>
    <name evidence="4" type="ORF">CAS74_004898</name>
    <name evidence="3" type="ORF">JL09_g214</name>
</gene>
<reference evidence="2 7" key="4">
    <citation type="submission" date="2018-06" db="EMBL/GenBank/DDBJ databases">
        <title>Population genomics shows no distinction between pathogenic Candida krusei and environmental Pichia kudriavzevii: One species, four names.</title>
        <authorList>
            <person name="Douglass A.P."/>
            <person name="Offei B."/>
            <person name="Braun-Galleani S."/>
            <person name="Coughlan A.Y."/>
            <person name="Martos A."/>
            <person name="Ortiz-Merino R.A."/>
            <person name="Byrne K.P."/>
            <person name="Wolfe K.H."/>
        </authorList>
    </citation>
    <scope>NUCLEOTIDE SEQUENCE [LARGE SCALE GENOMIC DNA]</scope>
    <source>
        <strain evidence="2 7">CBS573</strain>
    </source>
</reference>
<evidence type="ECO:0000313" key="3">
    <source>
        <dbReference type="EMBL" id="KGK40817.1"/>
    </source>
</evidence>
<feature type="domain" description="CoA-binding" evidence="1">
    <location>
        <begin position="2"/>
        <end position="105"/>
    </location>
</feature>
<reference evidence="5" key="1">
    <citation type="journal article" date="2014" name="Microb. Cell Fact.">
        <title>Exploiting Issatchenkia orientalis SD108 for succinic acid production.</title>
        <authorList>
            <person name="Xiao H."/>
            <person name="Shao Z."/>
            <person name="Jiang Y."/>
            <person name="Dole S."/>
            <person name="Zhao H."/>
        </authorList>
    </citation>
    <scope>NUCLEOTIDE SEQUENCE [LARGE SCALE GENOMIC DNA]</scope>
    <source>
        <strain evidence="5">SD108</strain>
    </source>
</reference>
<dbReference type="Pfam" id="PF13380">
    <property type="entry name" value="CoA_binding_2"/>
    <property type="match status" value="1"/>
</dbReference>
<dbReference type="SUPFAM" id="SSF51735">
    <property type="entry name" value="NAD(P)-binding Rossmann-fold domains"/>
    <property type="match status" value="1"/>
</dbReference>
<dbReference type="EMBL" id="JQFK01000001">
    <property type="protein sequence ID" value="KGK40817.1"/>
    <property type="molecule type" value="Genomic_DNA"/>
</dbReference>
<organism evidence="3 5">
    <name type="scientific">Pichia kudriavzevii</name>
    <name type="common">Yeast</name>
    <name type="synonym">Issatchenkia orientalis</name>
    <dbReference type="NCBI Taxonomy" id="4909"/>
    <lineage>
        <taxon>Eukaryota</taxon>
        <taxon>Fungi</taxon>
        <taxon>Dikarya</taxon>
        <taxon>Ascomycota</taxon>
        <taxon>Saccharomycotina</taxon>
        <taxon>Pichiomycetes</taxon>
        <taxon>Pichiales</taxon>
        <taxon>Pichiaceae</taxon>
        <taxon>Pichia</taxon>
    </lineage>
</organism>
<dbReference type="SMART" id="SM00881">
    <property type="entry name" value="CoA_binding"/>
    <property type="match status" value="1"/>
</dbReference>
<dbReference type="EMBL" id="CP028773">
    <property type="protein sequence ID" value="AWU74666.1"/>
    <property type="molecule type" value="Genomic_DNA"/>
</dbReference>
<protein>
    <recommendedName>
        <fullName evidence="1">CoA-binding domain-containing protein</fullName>
    </recommendedName>
</protein>
<dbReference type="Gene3D" id="3.40.50.720">
    <property type="entry name" value="NAD(P)-binding Rossmann-like Domain"/>
    <property type="match status" value="1"/>
</dbReference>
<dbReference type="PANTHER" id="PTHR33303:SF2">
    <property type="entry name" value="COA-BINDING DOMAIN-CONTAINING PROTEIN"/>
    <property type="match status" value="1"/>
</dbReference>
<dbReference type="Proteomes" id="UP000249293">
    <property type="component" value="Chromosome 1"/>
</dbReference>
<evidence type="ECO:0000313" key="5">
    <source>
        <dbReference type="Proteomes" id="UP000029867"/>
    </source>
</evidence>
<evidence type="ECO:0000259" key="1">
    <source>
        <dbReference type="SMART" id="SM00881"/>
    </source>
</evidence>
<accession>A0A099P953</accession>
<dbReference type="KEGG" id="pkz:C5L36_0A12420"/>
<reference evidence="4 6" key="3">
    <citation type="submission" date="2017-05" db="EMBL/GenBank/DDBJ databases">
        <title>The Genome Sequence of Candida krusei Ckrusei653.</title>
        <authorList>
            <person name="Cuomo C."/>
            <person name="Forche A."/>
            <person name="Young S."/>
            <person name="Abouelleil A."/>
            <person name="Cao P."/>
            <person name="Chapman S."/>
            <person name="Cusick C."/>
            <person name="Shea T."/>
            <person name="Nusbaum C."/>
            <person name="Birren B."/>
        </authorList>
    </citation>
    <scope>NUCLEOTIDE SEQUENCE [LARGE SCALE GENOMIC DNA]</scope>
    <source>
        <strain evidence="4 6">Ckrusei653</strain>
    </source>
</reference>
<evidence type="ECO:0000313" key="6">
    <source>
        <dbReference type="Proteomes" id="UP000195871"/>
    </source>
</evidence>
<dbReference type="Proteomes" id="UP000029867">
    <property type="component" value="Unassembled WGS sequence"/>
</dbReference>
<reference evidence="3" key="2">
    <citation type="submission" date="2014-08" db="EMBL/GenBank/DDBJ databases">
        <title>Exploiting Issatchenkia orientalis SD108 for Succinic Acid Production.</title>
        <authorList>
            <person name="Xiao H."/>
            <person name="Shao Z."/>
            <person name="Jiang Y."/>
            <person name="Dole S."/>
            <person name="Zhao H."/>
        </authorList>
    </citation>
    <scope>NUCLEOTIDE SEQUENCE [LARGE SCALE GENOMIC DNA]</scope>
    <source>
        <strain evidence="3">SD108</strain>
    </source>
</reference>
<dbReference type="GeneID" id="40382376"/>
<name>A0A099P953_PICKU</name>
<evidence type="ECO:0000313" key="2">
    <source>
        <dbReference type="EMBL" id="AWU74666.1"/>
    </source>
</evidence>
<evidence type="ECO:0000313" key="4">
    <source>
        <dbReference type="EMBL" id="OUT20156.1"/>
    </source>
</evidence>
<dbReference type="HOGENOM" id="CLU_112567_1_1_1"/>
<dbReference type="EMBL" id="NHMM01000009">
    <property type="protein sequence ID" value="OUT20156.1"/>
    <property type="molecule type" value="Genomic_DNA"/>
</dbReference>
<evidence type="ECO:0000313" key="7">
    <source>
        <dbReference type="Proteomes" id="UP000249293"/>
    </source>
</evidence>
<dbReference type="VEuPathDB" id="FungiDB:C5L36_0A12420"/>
<dbReference type="STRING" id="4909.A0A099P953"/>
<dbReference type="PANTHER" id="PTHR33303">
    <property type="entry name" value="CYTOPLASMIC PROTEIN-RELATED"/>
    <property type="match status" value="1"/>
</dbReference>
<proteinExistence type="predicted"/>
<dbReference type="InterPro" id="IPR036291">
    <property type="entry name" value="NAD(P)-bd_dom_sf"/>
</dbReference>
<dbReference type="RefSeq" id="XP_029320143.1">
    <property type="nucleotide sequence ID" value="XM_029464283.1"/>
</dbReference>